<dbReference type="GO" id="GO:0003677">
    <property type="term" value="F:DNA binding"/>
    <property type="evidence" value="ECO:0007669"/>
    <property type="project" value="UniProtKB-KW"/>
</dbReference>
<dbReference type="Proteomes" id="UP000275281">
    <property type="component" value="Unassembled WGS sequence"/>
</dbReference>
<dbReference type="SUPFAM" id="SSF88659">
    <property type="entry name" value="Sigma3 and sigma4 domains of RNA polymerase sigma factors"/>
    <property type="match status" value="1"/>
</dbReference>
<proteinExistence type="inferred from homology"/>
<dbReference type="InterPro" id="IPR036388">
    <property type="entry name" value="WH-like_DNA-bd_sf"/>
</dbReference>
<accession>A0A3N5ZB80</accession>
<keyword evidence="5" id="KW-0804">Transcription</keyword>
<reference evidence="7 8" key="1">
    <citation type="submission" date="2018-11" db="EMBL/GenBank/DDBJ databases">
        <authorList>
            <person name="Ye M.-Q."/>
            <person name="Du Z.-J."/>
        </authorList>
    </citation>
    <scope>NUCLEOTIDE SEQUENCE [LARGE SCALE GENOMIC DNA]</scope>
    <source>
        <strain evidence="7 8">U0105</strain>
    </source>
</reference>
<dbReference type="Gene3D" id="1.10.1740.10">
    <property type="match status" value="1"/>
</dbReference>
<dbReference type="NCBIfam" id="TIGR02937">
    <property type="entry name" value="sigma70-ECF"/>
    <property type="match status" value="1"/>
</dbReference>
<evidence type="ECO:0000256" key="1">
    <source>
        <dbReference type="ARBA" id="ARBA00010641"/>
    </source>
</evidence>
<evidence type="ECO:0000313" key="8">
    <source>
        <dbReference type="Proteomes" id="UP000275281"/>
    </source>
</evidence>
<dbReference type="SUPFAM" id="SSF88946">
    <property type="entry name" value="Sigma2 domain of RNA polymerase sigma factors"/>
    <property type="match status" value="1"/>
</dbReference>
<dbReference type="Gene3D" id="1.10.10.10">
    <property type="entry name" value="Winged helix-like DNA-binding domain superfamily/Winged helix DNA-binding domain"/>
    <property type="match status" value="1"/>
</dbReference>
<comment type="caution">
    <text evidence="7">The sequence shown here is derived from an EMBL/GenBank/DDBJ whole genome shotgun (WGS) entry which is preliminary data.</text>
</comment>
<keyword evidence="3" id="KW-0731">Sigma factor</keyword>
<dbReference type="EMBL" id="RPOK01000001">
    <property type="protein sequence ID" value="RPJ68484.1"/>
    <property type="molecule type" value="Genomic_DNA"/>
</dbReference>
<dbReference type="InterPro" id="IPR013324">
    <property type="entry name" value="RNA_pol_sigma_r3/r4-like"/>
</dbReference>
<dbReference type="InterPro" id="IPR013249">
    <property type="entry name" value="RNA_pol_sigma70_r4_t2"/>
</dbReference>
<dbReference type="PANTHER" id="PTHR43133:SF8">
    <property type="entry name" value="RNA POLYMERASE SIGMA FACTOR HI_1459-RELATED"/>
    <property type="match status" value="1"/>
</dbReference>
<evidence type="ECO:0000313" key="7">
    <source>
        <dbReference type="EMBL" id="RPJ68484.1"/>
    </source>
</evidence>
<dbReference type="InterPro" id="IPR039425">
    <property type="entry name" value="RNA_pol_sigma-70-like"/>
</dbReference>
<dbReference type="OrthoDB" id="6689546at2"/>
<evidence type="ECO:0000256" key="2">
    <source>
        <dbReference type="ARBA" id="ARBA00023015"/>
    </source>
</evidence>
<dbReference type="InterPro" id="IPR014284">
    <property type="entry name" value="RNA_pol_sigma-70_dom"/>
</dbReference>
<dbReference type="GO" id="GO:0016987">
    <property type="term" value="F:sigma factor activity"/>
    <property type="evidence" value="ECO:0007669"/>
    <property type="project" value="UniProtKB-KW"/>
</dbReference>
<dbReference type="AlphaFoldDB" id="A0A3N5ZB80"/>
<gene>
    <name evidence="7" type="ORF">DRW07_03510</name>
</gene>
<feature type="domain" description="RNA polymerase sigma factor 70 region 4 type 2" evidence="6">
    <location>
        <begin position="124"/>
        <end position="176"/>
    </location>
</feature>
<evidence type="ECO:0000256" key="3">
    <source>
        <dbReference type="ARBA" id="ARBA00023082"/>
    </source>
</evidence>
<dbReference type="InterPro" id="IPR013325">
    <property type="entry name" value="RNA_pol_sigma_r2"/>
</dbReference>
<sequence>MVNMVKKRIYDPTEEQALSQFLEKHQGKVMNCLHGYVDSARAEDIFQEAIIKIYQLAEQNPSDQDFFEKLNMLAPMLFTIAKNKAISELRHHKVTENYRHATETSATEYGGNMESSLIQDAESRQLLEAINALPPICRQVFVQRKLNGKSHAQIAEMLNISTKTVEAHIAKGLKLCRAYLLKQKADAQIHAKRQAG</sequence>
<dbReference type="GO" id="GO:0006352">
    <property type="term" value="P:DNA-templated transcription initiation"/>
    <property type="evidence" value="ECO:0007669"/>
    <property type="project" value="InterPro"/>
</dbReference>
<dbReference type="PANTHER" id="PTHR43133">
    <property type="entry name" value="RNA POLYMERASE ECF-TYPE SIGMA FACTO"/>
    <property type="match status" value="1"/>
</dbReference>
<keyword evidence="2" id="KW-0805">Transcription regulation</keyword>
<comment type="similarity">
    <text evidence="1">Belongs to the sigma-70 factor family. ECF subfamily.</text>
</comment>
<organism evidence="7 8">
    <name type="scientific">Alteromonas sediminis</name>
    <dbReference type="NCBI Taxonomy" id="2259342"/>
    <lineage>
        <taxon>Bacteria</taxon>
        <taxon>Pseudomonadati</taxon>
        <taxon>Pseudomonadota</taxon>
        <taxon>Gammaproteobacteria</taxon>
        <taxon>Alteromonadales</taxon>
        <taxon>Alteromonadaceae</taxon>
        <taxon>Alteromonas/Salinimonas group</taxon>
        <taxon>Alteromonas</taxon>
    </lineage>
</organism>
<keyword evidence="4" id="KW-0238">DNA-binding</keyword>
<evidence type="ECO:0000256" key="5">
    <source>
        <dbReference type="ARBA" id="ARBA00023163"/>
    </source>
</evidence>
<dbReference type="CDD" id="cd06171">
    <property type="entry name" value="Sigma70_r4"/>
    <property type="match status" value="1"/>
</dbReference>
<name>A0A3N5ZB80_9ALTE</name>
<protein>
    <submittedName>
        <fullName evidence="7">Sigma-70 family RNA polymerase sigma factor</fullName>
    </submittedName>
</protein>
<keyword evidence="8" id="KW-1185">Reference proteome</keyword>
<evidence type="ECO:0000259" key="6">
    <source>
        <dbReference type="Pfam" id="PF08281"/>
    </source>
</evidence>
<dbReference type="Pfam" id="PF08281">
    <property type="entry name" value="Sigma70_r4_2"/>
    <property type="match status" value="1"/>
</dbReference>
<evidence type="ECO:0000256" key="4">
    <source>
        <dbReference type="ARBA" id="ARBA00023125"/>
    </source>
</evidence>